<accession>A0ABR9PV15</accession>
<dbReference type="Gene3D" id="2.60.120.330">
    <property type="entry name" value="B-lactam Antibiotic, Isopenicillin N Synthase, Chain"/>
    <property type="match status" value="1"/>
</dbReference>
<dbReference type="EMBL" id="JAAIYO010000009">
    <property type="protein sequence ID" value="MBE4751750.1"/>
    <property type="molecule type" value="Genomic_DNA"/>
</dbReference>
<dbReference type="Pfam" id="PF05118">
    <property type="entry name" value="Asp_Arg_Hydrox"/>
    <property type="match status" value="1"/>
</dbReference>
<dbReference type="RefSeq" id="WP_193428950.1">
    <property type="nucleotide sequence ID" value="NZ_CBCSIP010000055.1"/>
</dbReference>
<reference evidence="2 3" key="1">
    <citation type="submission" date="2020-02" db="EMBL/GenBank/DDBJ databases">
        <authorList>
            <person name="Babadi Z.K."/>
            <person name="Risdian C."/>
            <person name="Ebrahimipour G.H."/>
            <person name="Wink J."/>
        </authorList>
    </citation>
    <scope>NUCLEOTIDE SEQUENCE [LARGE SCALE GENOMIC DNA]</scope>
    <source>
        <strain evidence="2 3">ZKHCc1 1396</strain>
    </source>
</reference>
<dbReference type="InterPro" id="IPR007803">
    <property type="entry name" value="Asp/Arg/Pro-Hydrxlase"/>
</dbReference>
<sequence>MARVTTKLPLTYEPAKLLQALEQISRFQIREEPTYSDPPIHARWGGASLHSIGGRWNDASPGEPALVGFQETELTQVAPYFKQVLDSLPCPKHSVRISVIWPNGRINPHSDWFLGFDKGLIRLHIPITTNPGVEFVVGDEPCRWQPGELWYGDFSLTHHVANQGPVPRVHLIADVCLNDFIVGLFPPEFVARQPGVAKHQEAITLPRSELGTYACRFTVSGSLGDTPLAENLPLEWGLKRDFDGEVRVAGDRLVMAINGQDLIGLEPLGQDAFRMFGVPPAILLVLQREQGRVVSVSLKTPLGQLPFPLASDSRA</sequence>
<gene>
    <name evidence="2" type="ORF">G4177_26625</name>
</gene>
<name>A0ABR9PV15_9BACT</name>
<proteinExistence type="predicted"/>
<comment type="caution">
    <text evidence="2">The sequence shown here is derived from an EMBL/GenBank/DDBJ whole genome shotgun (WGS) entry which is preliminary data.</text>
</comment>
<dbReference type="SUPFAM" id="SSF51197">
    <property type="entry name" value="Clavaminate synthase-like"/>
    <property type="match status" value="1"/>
</dbReference>
<organism evidence="2 3">
    <name type="scientific">Corallococcus soli</name>
    <dbReference type="NCBI Taxonomy" id="2710757"/>
    <lineage>
        <taxon>Bacteria</taxon>
        <taxon>Pseudomonadati</taxon>
        <taxon>Myxococcota</taxon>
        <taxon>Myxococcia</taxon>
        <taxon>Myxococcales</taxon>
        <taxon>Cystobacterineae</taxon>
        <taxon>Myxococcaceae</taxon>
        <taxon>Corallococcus</taxon>
    </lineage>
</organism>
<evidence type="ECO:0000313" key="3">
    <source>
        <dbReference type="Proteomes" id="UP001516472"/>
    </source>
</evidence>
<feature type="domain" description="Aspartyl/asparaginy/proline hydroxylase" evidence="1">
    <location>
        <begin position="44"/>
        <end position="175"/>
    </location>
</feature>
<dbReference type="Proteomes" id="UP001516472">
    <property type="component" value="Unassembled WGS sequence"/>
</dbReference>
<evidence type="ECO:0000313" key="2">
    <source>
        <dbReference type="EMBL" id="MBE4751750.1"/>
    </source>
</evidence>
<dbReference type="InterPro" id="IPR027443">
    <property type="entry name" value="IPNS-like_sf"/>
</dbReference>
<protein>
    <submittedName>
        <fullName evidence="2">Aspartyl/asparaginyl beta-hydroxylase domain-containing protein</fullName>
    </submittedName>
</protein>
<evidence type="ECO:0000259" key="1">
    <source>
        <dbReference type="Pfam" id="PF05118"/>
    </source>
</evidence>
<keyword evidence="3" id="KW-1185">Reference proteome</keyword>